<dbReference type="OrthoDB" id="8933608at2"/>
<gene>
    <name evidence="2" type="ORF">NCTC13160_04317</name>
</gene>
<feature type="compositionally biased region" description="Polar residues" evidence="1">
    <location>
        <begin position="1"/>
        <end position="11"/>
    </location>
</feature>
<evidence type="ECO:0000256" key="1">
    <source>
        <dbReference type="SAM" id="MobiDB-lite"/>
    </source>
</evidence>
<dbReference type="RefSeq" id="WP_038620461.1">
    <property type="nucleotide sequence ID" value="NZ_UGSG01000001.1"/>
</dbReference>
<evidence type="ECO:0000313" key="2">
    <source>
        <dbReference type="EMBL" id="SUA81454.1"/>
    </source>
</evidence>
<feature type="region of interest" description="Disordered" evidence="1">
    <location>
        <begin position="1"/>
        <end position="46"/>
    </location>
</feature>
<dbReference type="EMBL" id="UGSG01000001">
    <property type="protein sequence ID" value="SUA81454.1"/>
    <property type="molecule type" value="Genomic_DNA"/>
</dbReference>
<protein>
    <submittedName>
        <fullName evidence="2">Uncharacterized protein</fullName>
    </submittedName>
</protein>
<dbReference type="AlphaFoldDB" id="A0A378YWH7"/>
<proteinExistence type="predicted"/>
<dbReference type="Proteomes" id="UP000254573">
    <property type="component" value="Unassembled WGS sequence"/>
</dbReference>
<evidence type="ECO:0000313" key="3">
    <source>
        <dbReference type="Proteomes" id="UP000254573"/>
    </source>
</evidence>
<sequence length="570" mass="61277">MEYQQYATTSGWAGVAPASRREASVQHRAQRGGPGEGVKGVTNGRVDIGNSATCHAERRASTSSPGLDPALARAFSAAWAGLWATTGACQQFYRPEFALAHQRDARAARNLAQVEAMLAPTHENADSIGRGGIDAMCRDVNRWLESLASTGERGWRFRAARDALSLAGNLSMLAILAACFYRTDGPPDAVVGAAVANTPFGVPWADWTLLAFEGAKGAVTQSLGSPTLIRHHAVDEVLKRMEAGCRLLEACLVSPTPRHSASRPPSAALRSSWRDTLGTLTRARDVATLFTVANTAVPPARLGLWIPSWFSATSAANDGYRGILRVAGLMLDSCRAVTSLLGTWARTEAFTIDAQGLTRRWQSLCTRLAQVPEDMRVSTMVRADRVASLATHCDTALLATIAAHEALREHLLASCETLSASRIALACEAFGVRCHRYRDGDREALSASPAESAWGRRWTGCAWESVSTTPLRASYRLLLSYQHWSSALPERLMAAARREDDDGAAAATSTDPAGLARTRDGVVYIELDARRDIGHPGPGQRAFACATDREAQSCRRPLSKHALPGIVRPS</sequence>
<dbReference type="KEGG" id="ppnm:LV28_21895"/>
<organism evidence="2 3">
    <name type="scientific">Pandoraea pnomenusa</name>
    <dbReference type="NCBI Taxonomy" id="93220"/>
    <lineage>
        <taxon>Bacteria</taxon>
        <taxon>Pseudomonadati</taxon>
        <taxon>Pseudomonadota</taxon>
        <taxon>Betaproteobacteria</taxon>
        <taxon>Burkholderiales</taxon>
        <taxon>Burkholderiaceae</taxon>
        <taxon>Pandoraea</taxon>
    </lineage>
</organism>
<accession>A0A378YWH7</accession>
<reference evidence="2 3" key="1">
    <citation type="submission" date="2018-06" db="EMBL/GenBank/DDBJ databases">
        <authorList>
            <consortium name="Pathogen Informatics"/>
            <person name="Doyle S."/>
        </authorList>
    </citation>
    <scope>NUCLEOTIDE SEQUENCE [LARGE SCALE GENOMIC DNA]</scope>
    <source>
        <strain evidence="2 3">NCTC13160</strain>
    </source>
</reference>
<name>A0A378YWH7_9BURK</name>